<dbReference type="InterPro" id="IPR012338">
    <property type="entry name" value="Beta-lactam/transpept-like"/>
</dbReference>
<dbReference type="PANTHER" id="PTHR46825">
    <property type="entry name" value="D-ALANYL-D-ALANINE-CARBOXYPEPTIDASE/ENDOPEPTIDASE AMPH"/>
    <property type="match status" value="1"/>
</dbReference>
<evidence type="ECO:0000256" key="1">
    <source>
        <dbReference type="SAM" id="SignalP"/>
    </source>
</evidence>
<feature type="signal peptide" evidence="1">
    <location>
        <begin position="1"/>
        <end position="22"/>
    </location>
</feature>
<evidence type="ECO:0000313" key="3">
    <source>
        <dbReference type="EMBL" id="NML70865.1"/>
    </source>
</evidence>
<dbReference type="PROSITE" id="PS51257">
    <property type="entry name" value="PROKAR_LIPOPROTEIN"/>
    <property type="match status" value="1"/>
</dbReference>
<dbReference type="AlphaFoldDB" id="A0A7Y0AP78"/>
<dbReference type="PANTHER" id="PTHR46825:SF9">
    <property type="entry name" value="BETA-LACTAMASE-RELATED DOMAIN-CONTAINING PROTEIN"/>
    <property type="match status" value="1"/>
</dbReference>
<dbReference type="Proteomes" id="UP000544054">
    <property type="component" value="Unassembled WGS sequence"/>
</dbReference>
<dbReference type="Gene3D" id="3.40.710.10">
    <property type="entry name" value="DD-peptidase/beta-lactamase superfamily"/>
    <property type="match status" value="1"/>
</dbReference>
<dbReference type="EMBL" id="JABBGI010000017">
    <property type="protein sequence ID" value="NML70865.1"/>
    <property type="molecule type" value="Genomic_DNA"/>
</dbReference>
<name>A0A7Y0AP78_9FLAO</name>
<reference evidence="3 4" key="1">
    <citation type="submission" date="2020-04" db="EMBL/GenBank/DDBJ databases">
        <title>Chryseobacterium sp. RP-3-3 sp. nov., isolated from Jeju soil.</title>
        <authorList>
            <person name="Dahal R.H."/>
        </authorList>
    </citation>
    <scope>NUCLEOTIDE SEQUENCE [LARGE SCALE GENOMIC DNA]</scope>
    <source>
        <strain evidence="3 4">RP-3-3</strain>
    </source>
</reference>
<comment type="caution">
    <text evidence="3">The sequence shown here is derived from an EMBL/GenBank/DDBJ whole genome shotgun (WGS) entry which is preliminary data.</text>
</comment>
<dbReference type="InterPro" id="IPR050491">
    <property type="entry name" value="AmpC-like"/>
</dbReference>
<feature type="chain" id="PRO_5030648250" evidence="1">
    <location>
        <begin position="23"/>
        <end position="350"/>
    </location>
</feature>
<sequence>MKPFIRILCTAGLLFTASQSCAQSKKNDYISRIDSLIESPTSPRPFNGVVLITQNGKIKYSKAYGFKDNRTKVPLKMNDQFEIMSNTKQITSVLLLKQFEKGKVDLQAPIKKYLPSLTQPWADSVTVHQLLNHSHGIVDTEKPLLFKPGTEFKYGNLSNILLGKIIENVSGTSYIQLATDLFKELHLKNTFCYSKDSRRNLVTGHMNKDNHFTPVENSFINNENMPADGVVTTAEDMTLWNSLLHKGKILSTKSYQLMTTYSILSQHDVFGKEKSGYGYNIRIVQYRGIPYLGHTGLGDGFASLNVYVPGSDVSIIVMENQMSEDGDLYYYQEALIRDIVLQSSLIKSQR</sequence>
<protein>
    <submittedName>
        <fullName evidence="3">Beta-lactamase family protein</fullName>
    </submittedName>
</protein>
<keyword evidence="1" id="KW-0732">Signal</keyword>
<dbReference type="SUPFAM" id="SSF56601">
    <property type="entry name" value="beta-lactamase/transpeptidase-like"/>
    <property type="match status" value="1"/>
</dbReference>
<dbReference type="Pfam" id="PF00144">
    <property type="entry name" value="Beta-lactamase"/>
    <property type="match status" value="1"/>
</dbReference>
<accession>A0A7Y0AP78</accession>
<dbReference type="InterPro" id="IPR001466">
    <property type="entry name" value="Beta-lactam-related"/>
</dbReference>
<dbReference type="RefSeq" id="WP_169235384.1">
    <property type="nucleotide sequence ID" value="NZ_JABBGI010000017.1"/>
</dbReference>
<keyword evidence="4" id="KW-1185">Reference proteome</keyword>
<evidence type="ECO:0000313" key="4">
    <source>
        <dbReference type="Proteomes" id="UP000544054"/>
    </source>
</evidence>
<proteinExistence type="predicted"/>
<evidence type="ECO:0000259" key="2">
    <source>
        <dbReference type="Pfam" id="PF00144"/>
    </source>
</evidence>
<gene>
    <name evidence="3" type="ORF">HHL23_13835</name>
</gene>
<organism evidence="3 4">
    <name type="scientific">Chryseobacterium antibioticum</name>
    <dbReference type="NCBI Taxonomy" id="2728847"/>
    <lineage>
        <taxon>Bacteria</taxon>
        <taxon>Pseudomonadati</taxon>
        <taxon>Bacteroidota</taxon>
        <taxon>Flavobacteriia</taxon>
        <taxon>Flavobacteriales</taxon>
        <taxon>Weeksellaceae</taxon>
        <taxon>Chryseobacterium group</taxon>
        <taxon>Chryseobacterium</taxon>
    </lineage>
</organism>
<feature type="domain" description="Beta-lactamase-related" evidence="2">
    <location>
        <begin position="49"/>
        <end position="327"/>
    </location>
</feature>